<evidence type="ECO:0000256" key="4">
    <source>
        <dbReference type="ARBA" id="ARBA00023136"/>
    </source>
</evidence>
<sequence>MTLPLVLPITLGAVAAAALINIWLSIRCGQVRTAEKVSVGDGGNDKLIRRMRAHANFNENTPIVLVLIAALELANPGSPALAVVAGVYLAGRVMHGLGMDGGSFAIGRMIGTLITLLTLLGLAIWAIMSAMA</sequence>
<evidence type="ECO:0000313" key="7">
    <source>
        <dbReference type="Proteomes" id="UP000058012"/>
    </source>
</evidence>
<dbReference type="Proteomes" id="UP000058012">
    <property type="component" value="Unassembled WGS sequence"/>
</dbReference>
<feature type="transmembrane region" description="Helical" evidence="5">
    <location>
        <begin position="57"/>
        <end position="74"/>
    </location>
</feature>
<evidence type="ECO:0000256" key="2">
    <source>
        <dbReference type="ARBA" id="ARBA00022692"/>
    </source>
</evidence>
<protein>
    <submittedName>
        <fullName evidence="6">GST-like protein</fullName>
    </submittedName>
</protein>
<dbReference type="OrthoDB" id="7619858at2"/>
<dbReference type="STRING" id="1117702.AQZ52_16695"/>
<dbReference type="SUPFAM" id="SSF161084">
    <property type="entry name" value="MAPEG domain-like"/>
    <property type="match status" value="1"/>
</dbReference>
<keyword evidence="2 5" id="KW-0812">Transmembrane</keyword>
<dbReference type="InterPro" id="IPR023352">
    <property type="entry name" value="MAPEG-like_dom_sf"/>
</dbReference>
<dbReference type="PANTHER" id="PTHR35814:SF1">
    <property type="entry name" value="GLUTATHIONE S-TRANSFERASE-RELATED"/>
    <property type="match status" value="1"/>
</dbReference>
<feature type="transmembrane region" description="Helical" evidence="5">
    <location>
        <begin position="110"/>
        <end position="128"/>
    </location>
</feature>
<evidence type="ECO:0000256" key="5">
    <source>
        <dbReference type="SAM" id="Phobius"/>
    </source>
</evidence>
<reference evidence="6 7" key="1">
    <citation type="submission" date="2015-10" db="EMBL/GenBank/DDBJ databases">
        <title>Draft genome sequence of Novosphingobium fuchskuhlense DSM 25065 isolated from a surface water sample of the southwest basin of Lake Grosse Fuchskuhle.</title>
        <authorList>
            <person name="Ruckert C."/>
            <person name="Winkler A."/>
            <person name="Glaeser J."/>
            <person name="Grossart H.-P."/>
            <person name="Kalinowski J."/>
            <person name="Glaeser S."/>
        </authorList>
    </citation>
    <scope>NUCLEOTIDE SEQUENCE [LARGE SCALE GENOMIC DNA]</scope>
    <source>
        <strain evidence="6 7">FNE08-7</strain>
    </source>
</reference>
<evidence type="ECO:0000313" key="6">
    <source>
        <dbReference type="EMBL" id="KUR70452.1"/>
    </source>
</evidence>
<keyword evidence="4 5" id="KW-0472">Membrane</keyword>
<dbReference type="AlphaFoldDB" id="A0A117UTB6"/>
<feature type="transmembrane region" description="Helical" evidence="5">
    <location>
        <begin position="6"/>
        <end position="26"/>
    </location>
</feature>
<dbReference type="RefSeq" id="WP_067913566.1">
    <property type="nucleotide sequence ID" value="NZ_KQ954246.1"/>
</dbReference>
<dbReference type="Pfam" id="PF01124">
    <property type="entry name" value="MAPEG"/>
    <property type="match status" value="1"/>
</dbReference>
<proteinExistence type="predicted"/>
<dbReference type="Gene3D" id="1.20.120.550">
    <property type="entry name" value="Membrane associated eicosanoid/glutathione metabolism-like domain"/>
    <property type="match status" value="1"/>
</dbReference>
<comment type="subcellular location">
    <subcellularLocation>
        <location evidence="1">Membrane</location>
    </subcellularLocation>
</comment>
<dbReference type="GO" id="GO:0016020">
    <property type="term" value="C:membrane"/>
    <property type="evidence" value="ECO:0007669"/>
    <property type="project" value="UniProtKB-SubCell"/>
</dbReference>
<gene>
    <name evidence="6" type="ORF">AQZ52_16695</name>
</gene>
<name>A0A117UTB6_9SPHN</name>
<keyword evidence="7" id="KW-1185">Reference proteome</keyword>
<accession>A0A117UTB6</accession>
<organism evidence="6 7">
    <name type="scientific">Novosphingobium fuchskuhlense</name>
    <dbReference type="NCBI Taxonomy" id="1117702"/>
    <lineage>
        <taxon>Bacteria</taxon>
        <taxon>Pseudomonadati</taxon>
        <taxon>Pseudomonadota</taxon>
        <taxon>Alphaproteobacteria</taxon>
        <taxon>Sphingomonadales</taxon>
        <taxon>Sphingomonadaceae</taxon>
        <taxon>Novosphingobium</taxon>
    </lineage>
</organism>
<comment type="caution">
    <text evidence="6">The sequence shown here is derived from an EMBL/GenBank/DDBJ whole genome shotgun (WGS) entry which is preliminary data.</text>
</comment>
<dbReference type="EMBL" id="LLZS01000009">
    <property type="protein sequence ID" value="KUR70452.1"/>
    <property type="molecule type" value="Genomic_DNA"/>
</dbReference>
<evidence type="ECO:0000256" key="1">
    <source>
        <dbReference type="ARBA" id="ARBA00004370"/>
    </source>
</evidence>
<keyword evidence="3 5" id="KW-1133">Transmembrane helix</keyword>
<dbReference type="InterPro" id="IPR001129">
    <property type="entry name" value="Membr-assoc_MAPEG"/>
</dbReference>
<evidence type="ECO:0000256" key="3">
    <source>
        <dbReference type="ARBA" id="ARBA00022989"/>
    </source>
</evidence>
<dbReference type="PANTHER" id="PTHR35814">
    <property type="match status" value="1"/>
</dbReference>